<feature type="transmembrane region" description="Helical" evidence="1">
    <location>
        <begin position="672"/>
        <end position="694"/>
    </location>
</feature>
<sequence length="944" mass="108633">MAVSRDQRVCIPCSNTDQNLTYESSEYDVNSSDCTCKNPMKGLPTRKRVVAKKLVEIYDSSGSPIRKDCLRCPEGMAVITDDLIEDGQQFFVTAGWRFIADPYVCVSCPDPNMFFDTDYSCVCIDGYVLTGETSVSNQSCIKYNPSVSTSYSRVQFRDPFSLESSNEFTLDSLTFSHMYMKAASDCEFYVSSSGTSRRSCQALANLCVLSMYDQDTPACKQLERISQNRVESYHGLAEWKLTLPWLFYRDEPEHIINDRGISMKVSFHPEVDHVSVLRFKVAKYTLNGTFLGIVDVKNHFEFCANGHLGGDDGRSHWSEFGLSYRVEHLCPISSLLGQEMFFYDIYLVDESSDSCRPEWDCLYPIPVLNRNLVKNSRFPNINQRPGDDIDDVYTRRFFLFDNESGRTSSGTAVLRFAKKIVLKIQIQSEKTTRLYPPILTIEYATATKGSWSGEEEVTSVFQVEYSMRTNKFWESIQIMIGFLCAIAIVIFGIRLNNWQSRQRTSDDSGLTGSIFSLSLVLQVFMVASHTFVVLLFSFIFMICTYWFIFFKLQNEVFLLLPPETEFIFFVTSFHTLFWFQTSHVACVIANQCTSDILFVDWESRREAKSRDGVSMWRLATVANHLNKMQSRRRSSIEFSLMFVGFVMIGLHQDQNSLPHPNFHYNYNDNNHNIALGFANTVLFWFAAAAIQWLWRFIVYERFFDEPPSTKFVDLCTMCNISVFMMSENHRGYYLHGKSPYESADCSMEELMKNLNREGKGTTNTRGLVGATGECQIFTFFASPAFRRQISKIYSYARPSHRHFYQLKYDTEKTSLARAETTVFLQSFINRQLGEGLSYVVRESWFAERHLSVTPAEFRTKTEPKCIMYPDDHGFLSLTFLDIGIEVNLVIHDILTYNAASMAFNNVGISIFLTYIMHLLRTALRSWLGKQNLSDKSLIDSRFFE</sequence>
<comment type="caution">
    <text evidence="2">The sequence shown here is derived from an EMBL/GenBank/DDBJ whole genome shotgun (WGS) entry which is preliminary data.</text>
</comment>
<name>A0ABD3STQ7_9STRA</name>
<proteinExistence type="predicted"/>
<dbReference type="InterPro" id="IPR019170">
    <property type="entry name" value="Meckelin"/>
</dbReference>
<feature type="transmembrane region" description="Helical" evidence="1">
    <location>
        <begin position="635"/>
        <end position="652"/>
    </location>
</feature>
<feature type="transmembrane region" description="Helical" evidence="1">
    <location>
        <begin position="531"/>
        <end position="550"/>
    </location>
</feature>
<dbReference type="AlphaFoldDB" id="A0ABD3STQ7"/>
<protein>
    <recommendedName>
        <fullName evidence="4">Meckelin</fullName>
    </recommendedName>
</protein>
<evidence type="ECO:0008006" key="4">
    <source>
        <dbReference type="Google" id="ProtNLM"/>
    </source>
</evidence>
<keyword evidence="1" id="KW-0812">Transmembrane</keyword>
<keyword evidence="1" id="KW-1133">Transmembrane helix</keyword>
<reference evidence="2 3" key="1">
    <citation type="submission" date="2024-10" db="EMBL/GenBank/DDBJ databases">
        <title>Updated reference genomes for cyclostephanoid diatoms.</title>
        <authorList>
            <person name="Roberts W.R."/>
            <person name="Alverson A.J."/>
        </authorList>
    </citation>
    <scope>NUCLEOTIDE SEQUENCE [LARGE SCALE GENOMIC DNA]</scope>
    <source>
        <strain evidence="2 3">AJA228-03</strain>
    </source>
</reference>
<gene>
    <name evidence="2" type="ORF">ACHAXA_002105</name>
</gene>
<evidence type="ECO:0000313" key="2">
    <source>
        <dbReference type="EMBL" id="KAL3827608.1"/>
    </source>
</evidence>
<keyword evidence="1" id="KW-0472">Membrane</keyword>
<dbReference type="Pfam" id="PF09773">
    <property type="entry name" value="Meckelin"/>
    <property type="match status" value="1"/>
</dbReference>
<keyword evidence="3" id="KW-1185">Reference proteome</keyword>
<dbReference type="Proteomes" id="UP001530377">
    <property type="component" value="Unassembled WGS sequence"/>
</dbReference>
<feature type="transmembrane region" description="Helical" evidence="1">
    <location>
        <begin position="476"/>
        <end position="496"/>
    </location>
</feature>
<organism evidence="2 3">
    <name type="scientific">Cyclostephanos tholiformis</name>
    <dbReference type="NCBI Taxonomy" id="382380"/>
    <lineage>
        <taxon>Eukaryota</taxon>
        <taxon>Sar</taxon>
        <taxon>Stramenopiles</taxon>
        <taxon>Ochrophyta</taxon>
        <taxon>Bacillariophyta</taxon>
        <taxon>Coscinodiscophyceae</taxon>
        <taxon>Thalassiosirophycidae</taxon>
        <taxon>Stephanodiscales</taxon>
        <taxon>Stephanodiscaceae</taxon>
        <taxon>Cyclostephanos</taxon>
    </lineage>
</organism>
<dbReference type="EMBL" id="JALLPB020000002">
    <property type="protein sequence ID" value="KAL3827608.1"/>
    <property type="molecule type" value="Genomic_DNA"/>
</dbReference>
<evidence type="ECO:0000313" key="3">
    <source>
        <dbReference type="Proteomes" id="UP001530377"/>
    </source>
</evidence>
<accession>A0ABD3STQ7</accession>
<evidence type="ECO:0000256" key="1">
    <source>
        <dbReference type="SAM" id="Phobius"/>
    </source>
</evidence>
<dbReference type="PANTHER" id="PTHR21274">
    <property type="entry name" value="MECKELIN"/>
    <property type="match status" value="1"/>
</dbReference>
<dbReference type="PANTHER" id="PTHR21274:SF0">
    <property type="entry name" value="MECKELIN"/>
    <property type="match status" value="1"/>
</dbReference>